<dbReference type="InterPro" id="IPR050900">
    <property type="entry name" value="Transposase_IS3/IS150/IS904"/>
</dbReference>
<dbReference type="Pfam" id="PF00665">
    <property type="entry name" value="rve"/>
    <property type="match status" value="1"/>
</dbReference>
<name>A0A521DLD4_9SPHI</name>
<dbReference type="InterPro" id="IPR001584">
    <property type="entry name" value="Integrase_cat-core"/>
</dbReference>
<dbReference type="GO" id="GO:0003676">
    <property type="term" value="F:nucleic acid binding"/>
    <property type="evidence" value="ECO:0007669"/>
    <property type="project" value="InterPro"/>
</dbReference>
<dbReference type="OrthoDB" id="9815231at2"/>
<dbReference type="Proteomes" id="UP000315971">
    <property type="component" value="Unassembled WGS sequence"/>
</dbReference>
<reference evidence="2 3" key="1">
    <citation type="submission" date="2017-05" db="EMBL/GenBank/DDBJ databases">
        <authorList>
            <person name="Varghese N."/>
            <person name="Submissions S."/>
        </authorList>
    </citation>
    <scope>NUCLEOTIDE SEQUENCE [LARGE SCALE GENOMIC DNA]</scope>
    <source>
        <strain evidence="2 3">DSM 21342</strain>
    </source>
</reference>
<dbReference type="InterPro" id="IPR036397">
    <property type="entry name" value="RNaseH_sf"/>
</dbReference>
<dbReference type="Gene3D" id="3.30.420.10">
    <property type="entry name" value="Ribonuclease H-like superfamily/Ribonuclease H"/>
    <property type="match status" value="1"/>
</dbReference>
<dbReference type="RefSeq" id="WP_142604301.1">
    <property type="nucleotide sequence ID" value="NZ_FXSZ01000007.1"/>
</dbReference>
<dbReference type="PROSITE" id="PS50994">
    <property type="entry name" value="INTEGRASE"/>
    <property type="match status" value="1"/>
</dbReference>
<dbReference type="Pfam" id="PF13276">
    <property type="entry name" value="HTH_21"/>
    <property type="match status" value="1"/>
</dbReference>
<dbReference type="InterPro" id="IPR025948">
    <property type="entry name" value="HTH-like_dom"/>
</dbReference>
<dbReference type="PANTHER" id="PTHR46889">
    <property type="entry name" value="TRANSPOSASE INSF FOR INSERTION SEQUENCE IS3B-RELATED"/>
    <property type="match status" value="1"/>
</dbReference>
<keyword evidence="3" id="KW-1185">Reference proteome</keyword>
<dbReference type="InterPro" id="IPR012337">
    <property type="entry name" value="RNaseH-like_sf"/>
</dbReference>
<evidence type="ECO:0000313" key="3">
    <source>
        <dbReference type="Proteomes" id="UP000315971"/>
    </source>
</evidence>
<dbReference type="Pfam" id="PF13333">
    <property type="entry name" value="rve_2"/>
    <property type="match status" value="1"/>
</dbReference>
<dbReference type="NCBIfam" id="NF033516">
    <property type="entry name" value="transpos_IS3"/>
    <property type="match status" value="1"/>
</dbReference>
<evidence type="ECO:0000259" key="1">
    <source>
        <dbReference type="PROSITE" id="PS50994"/>
    </source>
</evidence>
<organism evidence="2 3">
    <name type="scientific">Solitalea koreensis</name>
    <dbReference type="NCBI Taxonomy" id="543615"/>
    <lineage>
        <taxon>Bacteria</taxon>
        <taxon>Pseudomonadati</taxon>
        <taxon>Bacteroidota</taxon>
        <taxon>Sphingobacteriia</taxon>
        <taxon>Sphingobacteriales</taxon>
        <taxon>Sphingobacteriaceae</taxon>
        <taxon>Solitalea</taxon>
    </lineage>
</organism>
<feature type="domain" description="Integrase catalytic" evidence="1">
    <location>
        <begin position="132"/>
        <end position="294"/>
    </location>
</feature>
<accession>A0A521DLD4</accession>
<dbReference type="GO" id="GO:0015074">
    <property type="term" value="P:DNA integration"/>
    <property type="evidence" value="ECO:0007669"/>
    <property type="project" value="InterPro"/>
</dbReference>
<gene>
    <name evidence="2" type="ORF">SAMN06265350_107117</name>
</gene>
<protein>
    <submittedName>
        <fullName evidence="2">Putative transposase</fullName>
    </submittedName>
</protein>
<dbReference type="PANTHER" id="PTHR46889:SF4">
    <property type="entry name" value="TRANSPOSASE INSO FOR INSERTION SEQUENCE ELEMENT IS911B-RELATED"/>
    <property type="match status" value="1"/>
</dbReference>
<dbReference type="InterPro" id="IPR048020">
    <property type="entry name" value="Transpos_IS3"/>
</dbReference>
<sequence>MVCLNSTGRKREKEKALIIHELRQQEDFKALLRLANMPRSTYYYHIKQSKKPDKYAEVKEHIKHIFEQHKRKYGYRRIHLALRNEGITVNHKTALSIMQQMKLKSIIRGKKYKSYRGECGKIAPNILNREFKAKGPKEKLATDITEFKVQGRKLYLSPVIDLFNGEILSYELSESPNFKQVTDMLKKTFKQLKGKLGVILHSDQGWQYQMKQYQLLLQQKSITQSMSRKGNCLDNAIIENFFGTLKAELFYLKNYKTIKELKEEIKDYIKYYNKDRIRLNLNGMSPAQYRTHYYKSLI</sequence>
<proteinExistence type="predicted"/>
<dbReference type="AlphaFoldDB" id="A0A521DLD4"/>
<dbReference type="EMBL" id="FXSZ01000007">
    <property type="protein sequence ID" value="SMO72392.1"/>
    <property type="molecule type" value="Genomic_DNA"/>
</dbReference>
<dbReference type="SUPFAM" id="SSF53098">
    <property type="entry name" value="Ribonuclease H-like"/>
    <property type="match status" value="1"/>
</dbReference>
<evidence type="ECO:0000313" key="2">
    <source>
        <dbReference type="EMBL" id="SMO72392.1"/>
    </source>
</evidence>